<dbReference type="Pfam" id="PF00584">
    <property type="entry name" value="SecE"/>
    <property type="match status" value="1"/>
</dbReference>
<evidence type="ECO:0000256" key="4">
    <source>
        <dbReference type="ARBA" id="ARBA00022927"/>
    </source>
</evidence>
<comment type="subcellular location">
    <subcellularLocation>
        <location evidence="1">Membrane</location>
    </subcellularLocation>
</comment>
<dbReference type="RefSeq" id="WP_003615789.1">
    <property type="nucleotide sequence ID" value="NZ_BJLK01000013.1"/>
</dbReference>
<dbReference type="OrthoDB" id="9813233at2"/>
<dbReference type="GO" id="GO:0008320">
    <property type="term" value="F:protein transmembrane transporter activity"/>
    <property type="evidence" value="ECO:0007669"/>
    <property type="project" value="InterPro"/>
</dbReference>
<dbReference type="GO" id="GO:0009306">
    <property type="term" value="P:protein secretion"/>
    <property type="evidence" value="ECO:0007669"/>
    <property type="project" value="InterPro"/>
</dbReference>
<dbReference type="GO" id="GO:0006886">
    <property type="term" value="P:intracellular protein transport"/>
    <property type="evidence" value="ECO:0007669"/>
    <property type="project" value="InterPro"/>
</dbReference>
<evidence type="ECO:0000256" key="8">
    <source>
        <dbReference type="SAM" id="Phobius"/>
    </source>
</evidence>
<keyword evidence="2" id="KW-0813">Transport</keyword>
<keyword evidence="7 8" id="KW-0472">Membrane</keyword>
<keyword evidence="5 8" id="KW-1133">Transmembrane helix</keyword>
<evidence type="ECO:0000256" key="2">
    <source>
        <dbReference type="ARBA" id="ARBA00022448"/>
    </source>
</evidence>
<gene>
    <name evidence="10" type="primary">secE</name>
    <name evidence="9" type="ORF">DQL93_03000</name>
    <name evidence="10" type="ORF">LOB85_09290</name>
</gene>
<reference evidence="9" key="1">
    <citation type="submission" date="2018-07" db="EMBL/GenBank/DDBJ databases">
        <authorList>
            <person name="Somerville V."/>
        </authorList>
    </citation>
    <scope>NUCLEOTIDE SEQUENCE</scope>
    <source>
        <strain evidence="9">NWC_2_2</strain>
    </source>
</reference>
<evidence type="ECO:0000256" key="1">
    <source>
        <dbReference type="ARBA" id="ARBA00004370"/>
    </source>
</evidence>
<keyword evidence="3 8" id="KW-0812">Transmembrane</keyword>
<sequence>MIKFFKSVGQEMKLVHWPSAKENRRDTANVVVTSLLYAIFLGALDWAFAKLIQLVL</sequence>
<accession>A0A061CC21</accession>
<dbReference type="InterPro" id="IPR038379">
    <property type="entry name" value="SecE_sf"/>
</dbReference>
<dbReference type="InterPro" id="IPR005807">
    <property type="entry name" value="SecE_bac"/>
</dbReference>
<name>A0A061CC21_LACDL</name>
<keyword evidence="6" id="KW-0811">Translocation</keyword>
<evidence type="ECO:0000256" key="3">
    <source>
        <dbReference type="ARBA" id="ARBA00022692"/>
    </source>
</evidence>
<evidence type="ECO:0000256" key="7">
    <source>
        <dbReference type="ARBA" id="ARBA00023136"/>
    </source>
</evidence>
<organism evidence="9">
    <name type="scientific">Lactobacillus delbrueckii subsp. lactis</name>
    <dbReference type="NCBI Taxonomy" id="29397"/>
    <lineage>
        <taxon>Bacteria</taxon>
        <taxon>Bacillati</taxon>
        <taxon>Bacillota</taxon>
        <taxon>Bacilli</taxon>
        <taxon>Lactobacillales</taxon>
        <taxon>Lactobacillaceae</taxon>
        <taxon>Lactobacillus</taxon>
    </lineage>
</organism>
<evidence type="ECO:0000313" key="9">
    <source>
        <dbReference type="EMBL" id="AZA15650.1"/>
    </source>
</evidence>
<dbReference type="Gene3D" id="1.20.5.1030">
    <property type="entry name" value="Preprotein translocase secy subunit"/>
    <property type="match status" value="1"/>
</dbReference>
<feature type="transmembrane region" description="Helical" evidence="8">
    <location>
        <begin position="28"/>
        <end position="49"/>
    </location>
</feature>
<protein>
    <submittedName>
        <fullName evidence="9">Preprotein translocase subunit SecE</fullName>
    </submittedName>
</protein>
<evidence type="ECO:0000313" key="11">
    <source>
        <dbReference type="Proteomes" id="UP001200334"/>
    </source>
</evidence>
<evidence type="ECO:0000256" key="6">
    <source>
        <dbReference type="ARBA" id="ARBA00023010"/>
    </source>
</evidence>
<evidence type="ECO:0000256" key="5">
    <source>
        <dbReference type="ARBA" id="ARBA00022989"/>
    </source>
</evidence>
<reference evidence="10 11" key="2">
    <citation type="submission" date="2021-12" db="EMBL/GenBank/DDBJ databases">
        <title>Antimicrobial susceptibility of Lactobacillus delbrueckii subsp. lactis obtained from milk products and other habitats.</title>
        <authorList>
            <person name="Shani N."/>
        </authorList>
    </citation>
    <scope>NUCLEOTIDE SEQUENCE [LARGE SCALE GENOMIC DNA]</scope>
    <source>
        <strain evidence="10 11">FAM 21755</strain>
    </source>
</reference>
<dbReference type="InterPro" id="IPR001901">
    <property type="entry name" value="Translocase_SecE/Sec61-g"/>
</dbReference>
<dbReference type="GO" id="GO:0016020">
    <property type="term" value="C:membrane"/>
    <property type="evidence" value="ECO:0007669"/>
    <property type="project" value="UniProtKB-SubCell"/>
</dbReference>
<proteinExistence type="predicted"/>
<keyword evidence="4" id="KW-0653">Protein transport</keyword>
<dbReference type="GO" id="GO:0006605">
    <property type="term" value="P:protein targeting"/>
    <property type="evidence" value="ECO:0007669"/>
    <property type="project" value="InterPro"/>
</dbReference>
<dbReference type="AlphaFoldDB" id="A0A061CC21"/>
<dbReference type="Proteomes" id="UP001200334">
    <property type="component" value="Unassembled WGS sequence"/>
</dbReference>
<dbReference type="NCBIfam" id="TIGR00964">
    <property type="entry name" value="secE_bact"/>
    <property type="match status" value="1"/>
</dbReference>
<evidence type="ECO:0000313" key="10">
    <source>
        <dbReference type="EMBL" id="MCD5564280.1"/>
    </source>
</evidence>
<dbReference type="EMBL" id="JAJNUY010000061">
    <property type="protein sequence ID" value="MCD5564280.1"/>
    <property type="molecule type" value="Genomic_DNA"/>
</dbReference>
<dbReference type="EMBL" id="CP031023">
    <property type="protein sequence ID" value="AZA15650.1"/>
    <property type="molecule type" value="Genomic_DNA"/>
</dbReference>